<feature type="domain" description="EGF-like" evidence="16">
    <location>
        <begin position="2313"/>
        <end position="2351"/>
    </location>
</feature>
<feature type="domain" description="HYR" evidence="18">
    <location>
        <begin position="1170"/>
        <end position="1253"/>
    </location>
</feature>
<dbReference type="SMART" id="SM00181">
    <property type="entry name" value="EGF"/>
    <property type="match status" value="24"/>
</dbReference>
<feature type="disulfide bond" evidence="11">
    <location>
        <begin position="167"/>
        <end position="179"/>
    </location>
</feature>
<evidence type="ECO:0000259" key="16">
    <source>
        <dbReference type="PROSITE" id="PS50026"/>
    </source>
</evidence>
<dbReference type="PROSITE" id="PS01186">
    <property type="entry name" value="EGF_2"/>
    <property type="match status" value="10"/>
</dbReference>
<gene>
    <name evidence="21" type="ORF">RRG08_001670</name>
</gene>
<feature type="domain" description="EGF-like" evidence="16">
    <location>
        <begin position="1978"/>
        <end position="2014"/>
    </location>
</feature>
<name>A0AAE1AKM8_9GAST</name>
<feature type="domain" description="EGF-like" evidence="16">
    <location>
        <begin position="1859"/>
        <end position="1896"/>
    </location>
</feature>
<dbReference type="SUPFAM" id="SSF57424">
    <property type="entry name" value="LDL receptor-like module"/>
    <property type="match status" value="1"/>
</dbReference>
<feature type="disulfide bond" evidence="10">
    <location>
        <begin position="2322"/>
        <end position="2339"/>
    </location>
</feature>
<evidence type="ECO:0000256" key="5">
    <source>
        <dbReference type="ARBA" id="ARBA00022737"/>
    </source>
</evidence>
<dbReference type="Gene3D" id="4.10.1220.10">
    <property type="entry name" value="EGF-type module"/>
    <property type="match status" value="1"/>
</dbReference>
<dbReference type="CDD" id="cd00037">
    <property type="entry name" value="CLECT"/>
    <property type="match status" value="1"/>
</dbReference>
<dbReference type="Gene3D" id="2.10.70.10">
    <property type="entry name" value="Complement Module, domain 1"/>
    <property type="match status" value="5"/>
</dbReference>
<dbReference type="PROSITE" id="PS50026">
    <property type="entry name" value="EGF_3"/>
    <property type="match status" value="15"/>
</dbReference>
<dbReference type="CDD" id="cd00112">
    <property type="entry name" value="LDLa"/>
    <property type="match status" value="1"/>
</dbReference>
<accession>A0AAE1AKM8</accession>
<dbReference type="InterPro" id="IPR018097">
    <property type="entry name" value="EGF_Ca-bd_CS"/>
</dbReference>
<feature type="domain" description="Apple" evidence="20">
    <location>
        <begin position="1678"/>
        <end position="1757"/>
    </location>
</feature>
<evidence type="ECO:0000256" key="1">
    <source>
        <dbReference type="ARBA" id="ARBA00005897"/>
    </source>
</evidence>
<dbReference type="Pfam" id="PF00084">
    <property type="entry name" value="Sushi"/>
    <property type="match status" value="4"/>
</dbReference>
<feature type="disulfide bond" evidence="10">
    <location>
        <begin position="2240"/>
        <end position="2257"/>
    </location>
</feature>
<evidence type="ECO:0000256" key="6">
    <source>
        <dbReference type="ARBA" id="ARBA00022989"/>
    </source>
</evidence>
<keyword evidence="12" id="KW-0768">Sushi</keyword>
<feature type="domain" description="EGF-like" evidence="16">
    <location>
        <begin position="1937"/>
        <end position="1976"/>
    </location>
</feature>
<feature type="disulfide bond" evidence="12">
    <location>
        <begin position="910"/>
        <end position="953"/>
    </location>
</feature>
<dbReference type="InterPro" id="IPR003609">
    <property type="entry name" value="Pan_app"/>
</dbReference>
<dbReference type="Pfam" id="PF00431">
    <property type="entry name" value="CUB"/>
    <property type="match status" value="3"/>
</dbReference>
<dbReference type="SMART" id="SM00042">
    <property type="entry name" value="CUB"/>
    <property type="match status" value="3"/>
</dbReference>
<evidence type="ECO:0000313" key="21">
    <source>
        <dbReference type="EMBL" id="KAK3789280.1"/>
    </source>
</evidence>
<feature type="domain" description="Sushi" evidence="19">
    <location>
        <begin position="543"/>
        <end position="618"/>
    </location>
</feature>
<keyword evidence="13" id="KW-0472">Membrane</keyword>
<dbReference type="InterPro" id="IPR002172">
    <property type="entry name" value="LDrepeatLR_classA_rpt"/>
</dbReference>
<evidence type="ECO:0000256" key="14">
    <source>
        <dbReference type="SAM" id="SignalP"/>
    </source>
</evidence>
<feature type="domain" description="Sushi" evidence="19">
    <location>
        <begin position="1104"/>
        <end position="1171"/>
    </location>
</feature>
<keyword evidence="5" id="KW-0677">Repeat</keyword>
<dbReference type="SMART" id="SM00179">
    <property type="entry name" value="EGF_CA"/>
    <property type="match status" value="11"/>
</dbReference>
<feature type="transmembrane region" description="Helical" evidence="13">
    <location>
        <begin position="4251"/>
        <end position="4274"/>
    </location>
</feature>
<feature type="domain" description="HYR" evidence="18">
    <location>
        <begin position="1254"/>
        <end position="1337"/>
    </location>
</feature>
<feature type="disulfide bond" evidence="10">
    <location>
        <begin position="2004"/>
        <end position="2013"/>
    </location>
</feature>
<dbReference type="PANTHER" id="PTHR12916:SF4">
    <property type="entry name" value="UNINFLATABLE, ISOFORM C"/>
    <property type="match status" value="1"/>
</dbReference>
<feature type="domain" description="Sushi" evidence="19">
    <location>
        <begin position="1037"/>
        <end position="1103"/>
    </location>
</feature>
<feature type="disulfide bond" evidence="12">
    <location>
        <begin position="648"/>
        <end position="675"/>
    </location>
</feature>
<feature type="disulfide bond" evidence="10">
    <location>
        <begin position="1924"/>
        <end position="1933"/>
    </location>
</feature>
<dbReference type="CDD" id="cd00054">
    <property type="entry name" value="EGF_CA"/>
    <property type="match status" value="6"/>
</dbReference>
<feature type="domain" description="EGF-like" evidence="16">
    <location>
        <begin position="2431"/>
        <end position="2466"/>
    </location>
</feature>
<evidence type="ECO:0000259" key="18">
    <source>
        <dbReference type="PROSITE" id="PS50825"/>
    </source>
</evidence>
<dbReference type="Pfam" id="PF02494">
    <property type="entry name" value="HYR"/>
    <property type="match status" value="1"/>
</dbReference>
<dbReference type="InterPro" id="IPR023415">
    <property type="entry name" value="LDLR_class-A_CS"/>
</dbReference>
<feature type="domain" description="EGF-like" evidence="16">
    <location>
        <begin position="1898"/>
        <end position="1934"/>
    </location>
</feature>
<dbReference type="Gene3D" id="2.60.120.290">
    <property type="entry name" value="Spermadhesin, CUB domain"/>
    <property type="match status" value="3"/>
</dbReference>
<dbReference type="PROSITE" id="PS01187">
    <property type="entry name" value="EGF_CA"/>
    <property type="match status" value="3"/>
</dbReference>
<feature type="disulfide bond" evidence="9">
    <location>
        <begin position="440"/>
        <end position="467"/>
    </location>
</feature>
<feature type="domain" description="CUB" evidence="15">
    <location>
        <begin position="205"/>
        <end position="319"/>
    </location>
</feature>
<evidence type="ECO:0000259" key="17">
    <source>
        <dbReference type="PROSITE" id="PS50041"/>
    </source>
</evidence>
<feature type="domain" description="HYR" evidence="18">
    <location>
        <begin position="2765"/>
        <end position="2842"/>
    </location>
</feature>
<keyword evidence="8" id="KW-0325">Glycoprotein</keyword>
<feature type="disulfide bond" evidence="10">
    <location>
        <begin position="1886"/>
        <end position="1895"/>
    </location>
</feature>
<dbReference type="FunFam" id="2.10.25.10:FF:000434">
    <property type="entry name" value="Predicted protein"/>
    <property type="match status" value="1"/>
</dbReference>
<feature type="domain" description="EGF-like" evidence="16">
    <location>
        <begin position="2469"/>
        <end position="2506"/>
    </location>
</feature>
<evidence type="ECO:0000256" key="9">
    <source>
        <dbReference type="PROSITE-ProRule" id="PRU00059"/>
    </source>
</evidence>
<comment type="caution">
    <text evidence="21">The sequence shown here is derived from an EMBL/GenBank/DDBJ whole genome shotgun (WGS) entry which is preliminary data.</text>
</comment>
<feature type="disulfide bond" evidence="10">
    <location>
        <begin position="4226"/>
        <end position="4235"/>
    </location>
</feature>
<dbReference type="Pfam" id="PF00008">
    <property type="entry name" value="EGF"/>
    <property type="match status" value="3"/>
</dbReference>
<reference evidence="21" key="1">
    <citation type="journal article" date="2023" name="G3 (Bethesda)">
        <title>A reference genome for the long-term kleptoplast-retaining sea slug Elysia crispata morphotype clarki.</title>
        <authorList>
            <person name="Eastman K.E."/>
            <person name="Pendleton A.L."/>
            <person name="Shaikh M.A."/>
            <person name="Suttiyut T."/>
            <person name="Ogas R."/>
            <person name="Tomko P."/>
            <person name="Gavelis G."/>
            <person name="Widhalm J.R."/>
            <person name="Wisecaver J.H."/>
        </authorList>
    </citation>
    <scope>NUCLEOTIDE SEQUENCE</scope>
    <source>
        <strain evidence="21">ECLA1</strain>
    </source>
</reference>
<dbReference type="PROSITE" id="PS50923">
    <property type="entry name" value="SUSHI"/>
    <property type="match status" value="6"/>
</dbReference>
<feature type="domain" description="EGF-like" evidence="16">
    <location>
        <begin position="1821"/>
        <end position="1857"/>
    </location>
</feature>
<dbReference type="CDD" id="cd00041">
    <property type="entry name" value="CUB"/>
    <property type="match status" value="3"/>
</dbReference>
<evidence type="ECO:0000256" key="11">
    <source>
        <dbReference type="PROSITE-ProRule" id="PRU00124"/>
    </source>
</evidence>
<feature type="domain" description="Sushi" evidence="19">
    <location>
        <begin position="908"/>
        <end position="968"/>
    </location>
</feature>
<feature type="disulfide bond" evidence="10">
    <location>
        <begin position="1847"/>
        <end position="1856"/>
    </location>
</feature>
<dbReference type="CDD" id="cd00033">
    <property type="entry name" value="CCP"/>
    <property type="match status" value="4"/>
</dbReference>
<dbReference type="SUPFAM" id="SSF57535">
    <property type="entry name" value="Complement control module/SCR domain"/>
    <property type="match status" value="7"/>
</dbReference>
<dbReference type="SUPFAM" id="SSF49854">
    <property type="entry name" value="Spermadhesin, CUB domain"/>
    <property type="match status" value="3"/>
</dbReference>
<dbReference type="SMART" id="SM00032">
    <property type="entry name" value="CCP"/>
    <property type="match status" value="8"/>
</dbReference>
<keyword evidence="4 14" id="KW-0732">Signal</keyword>
<dbReference type="PROSITE" id="PS50825">
    <property type="entry name" value="HYR"/>
    <property type="match status" value="3"/>
</dbReference>
<dbReference type="PROSITE" id="PS01209">
    <property type="entry name" value="LDLRA_1"/>
    <property type="match status" value="1"/>
</dbReference>
<dbReference type="SMART" id="SM00473">
    <property type="entry name" value="PAN_AP"/>
    <property type="match status" value="1"/>
</dbReference>
<dbReference type="Gene3D" id="2.10.50.10">
    <property type="entry name" value="Tumor Necrosis Factor Receptor, subunit A, domain 2"/>
    <property type="match status" value="21"/>
</dbReference>
<feature type="disulfide bond" evidence="10">
    <location>
        <begin position="2341"/>
        <end position="2350"/>
    </location>
</feature>
<feature type="domain" description="C-type lectin" evidence="17">
    <location>
        <begin position="42"/>
        <end position="163"/>
    </location>
</feature>
<dbReference type="Pfam" id="PF00057">
    <property type="entry name" value="Ldl_recept_a"/>
    <property type="match status" value="1"/>
</dbReference>
<organism evidence="21 22">
    <name type="scientific">Elysia crispata</name>
    <name type="common">lettuce slug</name>
    <dbReference type="NCBI Taxonomy" id="231223"/>
    <lineage>
        <taxon>Eukaryota</taxon>
        <taxon>Metazoa</taxon>
        <taxon>Spiralia</taxon>
        <taxon>Lophotrochozoa</taxon>
        <taxon>Mollusca</taxon>
        <taxon>Gastropoda</taxon>
        <taxon>Heterobranchia</taxon>
        <taxon>Euthyneura</taxon>
        <taxon>Panpulmonata</taxon>
        <taxon>Sacoglossa</taxon>
        <taxon>Placobranchoidea</taxon>
        <taxon>Plakobranchidae</taxon>
        <taxon>Elysia</taxon>
    </lineage>
</organism>
<feature type="disulfide bond" evidence="10">
    <location>
        <begin position="1966"/>
        <end position="1975"/>
    </location>
</feature>
<feature type="domain" description="EGF-like" evidence="16">
    <location>
        <begin position="4201"/>
        <end position="4236"/>
    </location>
</feature>
<dbReference type="Gene3D" id="2.10.25.10">
    <property type="entry name" value="Laminin"/>
    <property type="match status" value="11"/>
</dbReference>
<dbReference type="PROSITE" id="PS00022">
    <property type="entry name" value="EGF_1"/>
    <property type="match status" value="13"/>
</dbReference>
<dbReference type="InterPro" id="IPR003410">
    <property type="entry name" value="HYR_dom"/>
</dbReference>
<dbReference type="InterPro" id="IPR001881">
    <property type="entry name" value="EGF-like_Ca-bd_dom"/>
</dbReference>
<dbReference type="GO" id="GO:0005509">
    <property type="term" value="F:calcium ion binding"/>
    <property type="evidence" value="ECO:0007669"/>
    <property type="project" value="InterPro"/>
</dbReference>
<dbReference type="SUPFAM" id="SSF57184">
    <property type="entry name" value="Growth factor receptor domain"/>
    <property type="match status" value="7"/>
</dbReference>
<feature type="disulfide bond" evidence="10">
    <location>
        <begin position="2496"/>
        <end position="2505"/>
    </location>
</feature>
<dbReference type="SUPFAM" id="SSF56436">
    <property type="entry name" value="C-type lectin-like"/>
    <property type="match status" value="1"/>
</dbReference>
<dbReference type="SUPFAM" id="SSF57196">
    <property type="entry name" value="EGF/Laminin"/>
    <property type="match status" value="11"/>
</dbReference>
<evidence type="ECO:0000259" key="20">
    <source>
        <dbReference type="PROSITE" id="PS50948"/>
    </source>
</evidence>
<evidence type="ECO:0000256" key="8">
    <source>
        <dbReference type="ARBA" id="ARBA00023180"/>
    </source>
</evidence>
<dbReference type="Proteomes" id="UP001283361">
    <property type="component" value="Unassembled WGS sequence"/>
</dbReference>
<comment type="similarity">
    <text evidence="1">Belongs to the CRELD family.</text>
</comment>
<feature type="domain" description="CUB" evidence="15">
    <location>
        <begin position="440"/>
        <end position="544"/>
    </location>
</feature>
<evidence type="ECO:0000256" key="10">
    <source>
        <dbReference type="PROSITE-ProRule" id="PRU00076"/>
    </source>
</evidence>
<feature type="disulfide bond" evidence="10">
    <location>
        <begin position="2379"/>
        <end position="2388"/>
    </location>
</feature>
<feature type="domain" description="EGF-like" evidence="16">
    <location>
        <begin position="2353"/>
        <end position="2389"/>
    </location>
</feature>
<dbReference type="InterPro" id="IPR006212">
    <property type="entry name" value="Furin_repeat"/>
</dbReference>
<dbReference type="PROSITE" id="PS01180">
    <property type="entry name" value="CUB"/>
    <property type="match status" value="3"/>
</dbReference>
<dbReference type="InterPro" id="IPR000152">
    <property type="entry name" value="EGF-type_Asp/Asn_hydroxyl_site"/>
</dbReference>
<sequence>MKANNWWSKWPVLALILTVVLTLGDPSEAAVNFSCNPGWSLRYNTCYKVFTQPRTWSGARRTCLLYGSSMLKVPDLPTHEYVSGLVSDQGLARYWIGLTSQTGLTNQKQWQWSDGSPWSLLQGFWSNENPDSSAGQCVYVSSETGQNLWSFGPCEEKTSFVCQYSACEEATSKCFSGDCIPSNRFCDGFKDCADGSDESDCISLCRFYINGGSGEISSSGYPKLYEPNTDCVWTIEGPVGSVIEVQFTNFSTELDRDEVLVLGGSPVEPLATVLARLSGDQVVGSSSETLRSSNNFIILKFSSDTAGQFAGFKATWTAVQTGYPEAGVVLESQTFFQTLSSFGYPTDYLTNQETVYIIQSNQAREILVLEILDMDLAEGDIVTIQDGSMSSSPLLAEITASSVQQPLVLSTGPELRIFFKATSGGATSKRGFSFQYKTGCLVILTADSGLISSPGYPIMDYPSSQVCIWTVSSPSGRPVTLRIDGGQFDIHSSDTLQLTLGASPPSAISTVPTTVIAPDGTFTLRLETDALNDARGFQVTYSVGCPDPGFTSDTIVQPALSSYSYGDILTVSCGVGFVFDSQEFYEIIPGGSQSRASVQLECLYGGSWNVRTIPNCIPRYCGLPVPVPNGYIRSATGVVFGSTVTYGCLNGYSISGGQATVTCDQSGSWSSSPSCVAQQCPSLNLQSTNAQSSLTFKDGRSVGSIYSFSCPPGYQLSGSPILVCQGTQTWSSELPTCQPRVCLVPTIPLASVLASPVTVPVSDTVVVLCDTGYVVAGTQSISTLITCQSDLTFGTLPSCVVSSFDYCSSTPCSVNQTCASAIGTYQCSCRDGFARSGNDCLDEDECQAGSDGCSQVCVNQVPGYQCQCDQPGYSLFTRDGFNGFFIPTGETGLRSGDEYRVDHTCVLNQCPDPGDILNGYITNPRTSYHVNDTLTISCDLGYVPAGDLRSVVCSDDGQWSPNLPTCQVAQCAPDNLIGLRNGPRLIIPSGVVSFGQVVTLVCEVDGQGTFNRTRSCIFDPSSLSYRLQGESLECGVVDCGAPELFLPAGARARFLTPDNSTVFGASFRLECISSHYLTGGPLNNTVACLSNGLWDLGSLDCISSYCPDPGTALGGVANVNGYSLGSSVTYACHGQGYQPSPTSQLVCESTGAAVSGVSGLTWSGAAPTCVDVEDPTFLDCPINNTVVVVPRYSAAAFNIPTPADNSGLWAELTVDPAYFFPQQPIADDITVIYTVTDYSGLSGSCFINISVLDETAPVVECPSPVILYVSPMVNASVTFTDQLVSASDDGSIVSTQFSLPGIAVTYEDVGKAFDISATVFDAGGNNGTCVFQVFVQGTKCDPETLDSPPNTIKSCVSRDSGGYNCTFTCTDGFYFYDVYDNEEFVTTCSPGQEFTPSYIPACAESVPLGKVVSITLEYDTDVTTAVSDQCLLSFASQMEVTLTDLQPTLTSICAALDTIEIVRLKEDTVTSSFFDILNKVIFDFKLELLPSGASQDNYTACASSIDTDFGLLPSGQGLVAERLANISLSLVQNEDGSCPNITIGQVFTTPLDECENNLGSRTVGADTVCLKCAPGTTRNPDEKSACVLCPVGTYWVESIFPFLGQCALCPPGFSTAREGATGFEACTAICGDNFVSPTGVPPCLECQGNTYRLNKTHCQGCPLGTRALRQEEPLSSNCTATCTYERVAGTTLSSPPQATYGLSLVDCKSVCEAWDLFNPGSRCVGFDFDPARNSCVIYDRAGPQLNSTSFDLYLRRCGDDNLEECYCAPACAPGQYSETGYSPGCQLCPAGFISAAGSTRCSECPSNQTSIPGTDTCFDGNATFCDPNPCQNGGACRVENHNSFCECPLGFRGRFCSDVVDACLSSPCYYGGDCSALPGADFRCLCPQGTSGKRCQENIIDCPVEECNGRGTCIDGFGSFTCVCVDGFAGDRCETRVEQPCDRLTCDPVGSASCSNISEIYARCICNSGYTGPTCSENIDDCASEPCQNGAACVDGVTSYSCQCLPGFSGTNCQDPSYFCSSGLTGARCENAFSCENDYRTGLSMCVCSPGYTQGQYCTSGLAYGIAFIGEVQQELDLILDLCQALCNFDQNGCVGFSLFPREDLTAPGTGTCRLFSRIDTVLQNVSADVVSSTKNCDYYTDDTFFSPWLKATSYFNGLAFFQEEICGSTTPVDAECRSEQAVQQVLPPEVTCSATSVTCLDTQNFTCEDLQVRFLCARSRVFEFAECTLRDVCSENQPCERGQCVLNATEAASYTCQCPGGYEGSRCQHEINECLTFPGDQSCQNGGTCVDQFLGISCLCPLGFSGERCEDNIDDCLLATCQTLTTETCIDGVNSYVCSCKPGYTGLNCEIDIDDCLSEPCLHGGNCTDLVNSYSCDCALGWTGDQCQTVDDQCQSEPCSQAGSSACLTLFNDYYCECTSPNFGKSCLEQEDICTNANPCLNGGQCSSNGQSCDCPYGTTSNGCHLYGYYTCDSINCQNGGVCFGNQTLLPYCICPEEYTGGECEFHVDNCVQITCSPLATCVDGLGEAFCRCPAGKTGTSCLQDIDDNFDICLVASTVGSGASLSYPAPYSDTGGFTIKLWVKYNTPGSTGTFLTLFYAPSGYIDQNLETVFTLDETGIKNTLPYTFKPVNDGDWHYIIITWEKLTGHIDLIVDFVRHGQLDGFAAGEVFSGGGFLPVIGDGINNSPTTSFQGCVSGLDMLDRALEFGTEVASVSASPELYLGNVFRWGELQPYGNSLAQRPSSASPNNCTNGGVGPDCYVPRDSTPPTLVSCPGDISVSTIYEKVEVTWIEPSFTGAVSVTSTHQPGTFFEHEEHKVIYSAKDTSGNVAICAFNIYVNEEFCPDLASPRGGGLAICFENIGNVSLLNPGYTACSPTCDIAGTASVEAMPVYYSCGPGGDWWSSRLRASGNLYPTCGRIESAALNRVELRLRYTIDITDCPSISSAIDTKAKEDISQLRQTWGNSICTTNDCSDAIVTVDCSQLPETRVNISVEGVQSALSDGSNTYSAEEVFLAAVLDNNVLRFTDIFPSNLLDRDAFQVTVAPTCQAGQVVRDGQCVSCGPGTSYNTSTAQCDNCPVGQYQAGYGQLACLVCSPGLTTDGIGADRGDLCVDDCPLGQYYNTTVSTCQACGLGFYQDQTGQFQCKPCPVGETTGQVESTSIMSCAEGCDSGEQLLASGVCSPCSVGTYRDKSISRVCVPCPDGYTTLGQGNQAQSNCSILKCSAGSRADDTNTACVLCPIGEYQPQTNMKECVTCPENFTTRSAGSVSFSECLRFCPSGQQLVDNSCVECDIAFYKDNNLDPLGLCLPCPAGYITSGSGAQTVAACNIRNCTAGYRTITLQNGAQECEVCPLGFYQSEPYQDSCNVCPGQTFTRQTASADVAQCEAYCDSGFEIISGTDNCQACEIGYYKDNSDDIFGACILCPGGEFITSPTAATTVGECDIRNCSAGSFRNGQNQCEQCAIGTYQPEKWQTSCLDCPADTTTGEPGANSSDQCFSSCPLGKQLIKGTCEECPIGFYKDVVGSGTACIECPAGFITAETGAQSQGSCLIVACEPGAYRVTATNQCEQCPYGQYQPDQWQESCLSCPSGYTTFVQGATTDSLCLLDCDPGTYLAVSTNSCLPCEQGFYRDKSSPIQVTCVQCQEGFTTVSTASDQASDCIRNCTAGYRIITLQNGAQDCEVCPQGFYQSEPYQDSCDLCPGQTSTRQTASTDVTQCEAYCDSGFEIIAGTDNCQACEVGYYKDNSDDIFGACALCPGGEFITSASAAVSVADCNIRNCSAGSFRNGQNQCEQCTTGTYQPEKWQTSCLDCPEDTTTGGPGATSSNQCFSSCPLGKELIGGSCEECPIGFYKDVEGSDSACTECPTGFITAETGAQSQGSCSLLACNPGSYRDTVTNQCEQCPYGQYQPDQWQESCLSCQAGFTTFVQGATTDSLCLLDCAAGTYLSESTDSCLPCERGFYRDKSSATQVTCVRCPEDFISPTTSSDQASDCNIRNCTTPGEYRNPQTNQCEECPIGTYNNQWWQDACADCPNGFTTQTMGRTTETECLRDCPSGQQLDETSDVCTDCGLGFFRDASLTWTCQSCPQDLTTTGTRSTSASDCSVSSCSAGRFYNSSASSCQNCPRNTYQPSAGQSSCVACPTNLVTLNDGATSLDRCLGICEANLDNCSSYATCSNTDDGGFSCSCNNNFAGSGDVCTHVCDLSEPYCQNGATCSKASDPVCICTDYYEGSLCTIRRPAEEASDNKNEIIIGSSVGGLAFLLLFILLIICLIKRMIRNRKYTEAYYDEKGSMANSSTYLGDTGDESQLSKSRSPRFLGYRDAVNGGFIGGNGLRALDYSHEASSFSFDQSVYNPRAKGQAEYHQSYYNYDNSRIV</sequence>
<evidence type="ECO:0000256" key="13">
    <source>
        <dbReference type="SAM" id="Phobius"/>
    </source>
</evidence>
<dbReference type="SMART" id="SM01411">
    <property type="entry name" value="Ephrin_rec_like"/>
    <property type="match status" value="23"/>
</dbReference>
<dbReference type="Gene3D" id="2.60.120.200">
    <property type="match status" value="1"/>
</dbReference>
<proteinExistence type="inferred from homology"/>
<dbReference type="PROSITE" id="PS50948">
    <property type="entry name" value="PAN"/>
    <property type="match status" value="1"/>
</dbReference>
<feature type="disulfide bond" evidence="10">
    <location>
        <begin position="2456"/>
        <end position="2465"/>
    </location>
</feature>
<evidence type="ECO:0000259" key="15">
    <source>
        <dbReference type="PROSITE" id="PS01180"/>
    </source>
</evidence>
<feature type="domain" description="Sushi" evidence="19">
    <location>
        <begin position="678"/>
        <end position="739"/>
    </location>
</feature>
<dbReference type="InterPro" id="IPR016187">
    <property type="entry name" value="CTDL_fold"/>
</dbReference>
<keyword evidence="3 13" id="KW-0812">Transmembrane</keyword>
<feature type="domain" description="EGF-like" evidence="16">
    <location>
        <begin position="803"/>
        <end position="841"/>
    </location>
</feature>
<feature type="domain" description="EGF-like" evidence="16">
    <location>
        <begin position="2271"/>
        <end position="2311"/>
    </location>
</feature>
<evidence type="ECO:0000256" key="2">
    <source>
        <dbReference type="ARBA" id="ARBA00022536"/>
    </source>
</evidence>
<comment type="caution">
    <text evidence="10">Lacks conserved residue(s) required for the propagation of feature annotation.</text>
</comment>
<evidence type="ECO:0000256" key="12">
    <source>
        <dbReference type="PROSITE-ProRule" id="PRU00302"/>
    </source>
</evidence>
<feature type="disulfide bond" evidence="10">
    <location>
        <begin position="2534"/>
        <end position="2543"/>
    </location>
</feature>
<dbReference type="Gene3D" id="3.10.100.10">
    <property type="entry name" value="Mannose-Binding Protein A, subunit A"/>
    <property type="match status" value="1"/>
</dbReference>
<dbReference type="PROSITE" id="PS50041">
    <property type="entry name" value="C_TYPE_LECTIN_2"/>
    <property type="match status" value="1"/>
</dbReference>
<dbReference type="InterPro" id="IPR013320">
    <property type="entry name" value="ConA-like_dom_sf"/>
</dbReference>
<evidence type="ECO:0000256" key="7">
    <source>
        <dbReference type="ARBA" id="ARBA00023157"/>
    </source>
</evidence>
<dbReference type="InterPro" id="IPR036055">
    <property type="entry name" value="LDL_receptor-like_sf"/>
</dbReference>
<feature type="chain" id="PRO_5042093907" evidence="14">
    <location>
        <begin position="30"/>
        <end position="4377"/>
    </location>
</feature>
<feature type="disulfide bond" evidence="10">
    <location>
        <begin position="2259"/>
        <end position="2268"/>
    </location>
</feature>
<feature type="disulfide bond" evidence="12">
    <location>
        <begin position="710"/>
        <end position="737"/>
    </location>
</feature>
<dbReference type="Pfam" id="PF12661">
    <property type="entry name" value="hEGF"/>
    <property type="match status" value="2"/>
</dbReference>
<dbReference type="InterPro" id="IPR013032">
    <property type="entry name" value="EGF-like_CS"/>
</dbReference>
<feature type="domain" description="EGF-like" evidence="16">
    <location>
        <begin position="4166"/>
        <end position="4200"/>
    </location>
</feature>
<evidence type="ECO:0000259" key="19">
    <source>
        <dbReference type="PROSITE" id="PS50923"/>
    </source>
</evidence>
<dbReference type="SMART" id="SM00034">
    <property type="entry name" value="CLECT"/>
    <property type="match status" value="1"/>
</dbReference>
<dbReference type="EMBL" id="JAWDGP010001678">
    <property type="protein sequence ID" value="KAK3789280.1"/>
    <property type="molecule type" value="Genomic_DNA"/>
</dbReference>
<feature type="domain" description="Sushi" evidence="19">
    <location>
        <begin position="619"/>
        <end position="677"/>
    </location>
</feature>
<evidence type="ECO:0000256" key="4">
    <source>
        <dbReference type="ARBA" id="ARBA00022729"/>
    </source>
</evidence>
<dbReference type="InterPro" id="IPR000859">
    <property type="entry name" value="CUB_dom"/>
</dbReference>
<feature type="disulfide bond" evidence="11">
    <location>
        <begin position="174"/>
        <end position="192"/>
    </location>
</feature>
<evidence type="ECO:0000313" key="22">
    <source>
        <dbReference type="Proteomes" id="UP001283361"/>
    </source>
</evidence>
<dbReference type="InterPro" id="IPR000436">
    <property type="entry name" value="Sushi_SCR_CCP_dom"/>
</dbReference>
<dbReference type="FunFam" id="2.10.25.10:FF:000472">
    <property type="entry name" value="Uncharacterized protein, isoform A"/>
    <property type="match status" value="1"/>
</dbReference>
<evidence type="ECO:0000256" key="3">
    <source>
        <dbReference type="ARBA" id="ARBA00022692"/>
    </source>
</evidence>
<protein>
    <submittedName>
        <fullName evidence="21">Uncharacterized protein</fullName>
    </submittedName>
</protein>
<dbReference type="InterPro" id="IPR000742">
    <property type="entry name" value="EGF"/>
</dbReference>
<keyword evidence="22" id="KW-1185">Reference proteome</keyword>
<feature type="domain" description="EGF-like" evidence="16">
    <location>
        <begin position="2230"/>
        <end position="2269"/>
    </location>
</feature>
<dbReference type="PRINTS" id="PR00010">
    <property type="entry name" value="EGFBLOOD"/>
</dbReference>
<dbReference type="Pfam" id="PF07699">
    <property type="entry name" value="Ephrin_rec_like"/>
    <property type="match status" value="20"/>
</dbReference>
<feature type="domain" description="EGF-like" evidence="16">
    <location>
        <begin position="2508"/>
        <end position="2544"/>
    </location>
</feature>
<dbReference type="PROSITE" id="PS50068">
    <property type="entry name" value="LDLRA_2"/>
    <property type="match status" value="1"/>
</dbReference>
<dbReference type="InterPro" id="IPR035976">
    <property type="entry name" value="Sushi/SCR/CCP_sf"/>
</dbReference>
<dbReference type="InterPro" id="IPR035914">
    <property type="entry name" value="Sperma_CUB_dom_sf"/>
</dbReference>
<feature type="disulfide bond" evidence="10">
    <location>
        <begin position="2301"/>
        <end position="2310"/>
    </location>
</feature>
<dbReference type="InterPro" id="IPR001368">
    <property type="entry name" value="TNFR/NGFR_Cys_rich_reg"/>
</dbReference>
<keyword evidence="7 10" id="KW-1015">Disulfide bond</keyword>
<keyword evidence="2 10" id="KW-0245">EGF-like domain</keyword>
<dbReference type="PROSITE" id="PS00010">
    <property type="entry name" value="ASX_HYDROXYL"/>
    <property type="match status" value="4"/>
</dbReference>
<dbReference type="InterPro" id="IPR016186">
    <property type="entry name" value="C-type_lectin-like/link_sf"/>
</dbReference>
<dbReference type="InterPro" id="IPR011641">
    <property type="entry name" value="Tyr-kin_ephrin_A/B_rcpt-like"/>
</dbReference>
<keyword evidence="6 13" id="KW-1133">Transmembrane helix</keyword>
<dbReference type="SMART" id="SM00192">
    <property type="entry name" value="LDLa"/>
    <property type="match status" value="1"/>
</dbReference>
<dbReference type="SMART" id="SM00208">
    <property type="entry name" value="TNFR"/>
    <property type="match status" value="7"/>
</dbReference>
<dbReference type="PANTHER" id="PTHR12916">
    <property type="entry name" value="CYTOCHROME C OXIDASE POLYPEPTIDE VIC-2"/>
    <property type="match status" value="1"/>
</dbReference>
<dbReference type="InterPro" id="IPR001304">
    <property type="entry name" value="C-type_lectin-like"/>
</dbReference>
<dbReference type="SUPFAM" id="SSF49899">
    <property type="entry name" value="Concanavalin A-like lectins/glucanases"/>
    <property type="match status" value="1"/>
</dbReference>
<feature type="signal peptide" evidence="14">
    <location>
        <begin position="1"/>
        <end position="29"/>
    </location>
</feature>
<dbReference type="SMART" id="SM00261">
    <property type="entry name" value="FU"/>
    <property type="match status" value="12"/>
</dbReference>
<dbReference type="InterPro" id="IPR009030">
    <property type="entry name" value="Growth_fac_rcpt_cys_sf"/>
</dbReference>
<feature type="disulfide bond" evidence="11">
    <location>
        <begin position="186"/>
        <end position="201"/>
    </location>
</feature>
<feature type="domain" description="CUB" evidence="15">
    <location>
        <begin position="326"/>
        <end position="439"/>
    </location>
</feature>